<gene>
    <name evidence="4" type="ORF">LSAT_V11C800450140</name>
</gene>
<feature type="compositionally biased region" description="Basic residues" evidence="1">
    <location>
        <begin position="229"/>
        <end position="239"/>
    </location>
</feature>
<protein>
    <recommendedName>
        <fullName evidence="6">Coilin</fullName>
    </recommendedName>
</protein>
<evidence type="ECO:0000256" key="1">
    <source>
        <dbReference type="SAM" id="MobiDB-lite"/>
    </source>
</evidence>
<feature type="compositionally biased region" description="Basic residues" evidence="1">
    <location>
        <begin position="316"/>
        <end position="330"/>
    </location>
</feature>
<reference evidence="4 5" key="1">
    <citation type="journal article" date="2017" name="Nat. Commun.">
        <title>Genome assembly with in vitro proximity ligation data and whole-genome triplication in lettuce.</title>
        <authorList>
            <person name="Reyes-Chin-Wo S."/>
            <person name="Wang Z."/>
            <person name="Yang X."/>
            <person name="Kozik A."/>
            <person name="Arikit S."/>
            <person name="Song C."/>
            <person name="Xia L."/>
            <person name="Froenicke L."/>
            <person name="Lavelle D.O."/>
            <person name="Truco M.J."/>
            <person name="Xia R."/>
            <person name="Zhu S."/>
            <person name="Xu C."/>
            <person name="Xu H."/>
            <person name="Xu X."/>
            <person name="Cox K."/>
            <person name="Korf I."/>
            <person name="Meyers B.C."/>
            <person name="Michelmore R.W."/>
        </authorList>
    </citation>
    <scope>NUCLEOTIDE SEQUENCE [LARGE SCALE GENOMIC DNA]</scope>
    <source>
        <strain evidence="5">cv. Salinas</strain>
        <tissue evidence="4">Seedlings</tissue>
    </source>
</reference>
<dbReference type="Pfam" id="PF23086">
    <property type="entry name" value="Tudor_Coilin"/>
    <property type="match status" value="1"/>
</dbReference>
<comment type="caution">
    <text evidence="4">The sequence shown here is derived from an EMBL/GenBank/DDBJ whole genome shotgun (WGS) entry which is preliminary data.</text>
</comment>
<feature type="domain" description="Coilin N-terminal" evidence="2">
    <location>
        <begin position="6"/>
        <end position="179"/>
    </location>
</feature>
<feature type="compositionally biased region" description="Basic residues" evidence="1">
    <location>
        <begin position="162"/>
        <end position="181"/>
    </location>
</feature>
<accession>A0A9R1URJ1</accession>
<feature type="domain" description="Coilin tudor" evidence="3">
    <location>
        <begin position="456"/>
        <end position="551"/>
    </location>
</feature>
<feature type="region of interest" description="Disordered" evidence="1">
    <location>
        <begin position="227"/>
        <end position="368"/>
    </location>
</feature>
<keyword evidence="5" id="KW-1185">Reference proteome</keyword>
<dbReference type="PANTHER" id="PTHR15197">
    <property type="entry name" value="COILIN P80"/>
    <property type="match status" value="1"/>
</dbReference>
<organism evidence="4 5">
    <name type="scientific">Lactuca sativa</name>
    <name type="common">Garden lettuce</name>
    <dbReference type="NCBI Taxonomy" id="4236"/>
    <lineage>
        <taxon>Eukaryota</taxon>
        <taxon>Viridiplantae</taxon>
        <taxon>Streptophyta</taxon>
        <taxon>Embryophyta</taxon>
        <taxon>Tracheophyta</taxon>
        <taxon>Spermatophyta</taxon>
        <taxon>Magnoliopsida</taxon>
        <taxon>eudicotyledons</taxon>
        <taxon>Gunneridae</taxon>
        <taxon>Pentapetalae</taxon>
        <taxon>asterids</taxon>
        <taxon>campanulids</taxon>
        <taxon>Asterales</taxon>
        <taxon>Asteraceae</taxon>
        <taxon>Cichorioideae</taxon>
        <taxon>Cichorieae</taxon>
        <taxon>Lactucinae</taxon>
        <taxon>Lactuca</taxon>
    </lineage>
</organism>
<dbReference type="Proteomes" id="UP000235145">
    <property type="component" value="Unassembled WGS sequence"/>
</dbReference>
<dbReference type="Pfam" id="PF15862">
    <property type="entry name" value="Coilin_N"/>
    <property type="match status" value="1"/>
</dbReference>
<name>A0A9R1URJ1_LACSA</name>
<dbReference type="InterPro" id="IPR056398">
    <property type="entry name" value="Tudor_Coilin"/>
</dbReference>
<feature type="region of interest" description="Disordered" evidence="1">
    <location>
        <begin position="555"/>
        <end position="576"/>
    </location>
</feature>
<evidence type="ECO:0000313" key="5">
    <source>
        <dbReference type="Proteomes" id="UP000235145"/>
    </source>
</evidence>
<evidence type="ECO:0000259" key="3">
    <source>
        <dbReference type="Pfam" id="PF23086"/>
    </source>
</evidence>
<feature type="compositionally biased region" description="Polar residues" evidence="1">
    <location>
        <begin position="555"/>
        <end position="567"/>
    </location>
</feature>
<dbReference type="InterPro" id="IPR031722">
    <property type="entry name" value="Coilin_N"/>
</dbReference>
<dbReference type="InterPro" id="IPR024822">
    <property type="entry name" value="Coilin"/>
</dbReference>
<dbReference type="GO" id="GO:0030619">
    <property type="term" value="F:U1 snRNA binding"/>
    <property type="evidence" value="ECO:0000318"/>
    <property type="project" value="GO_Central"/>
</dbReference>
<dbReference type="GO" id="GO:0030620">
    <property type="term" value="F:U2 snRNA binding"/>
    <property type="evidence" value="ECO:0000318"/>
    <property type="project" value="GO_Central"/>
</dbReference>
<proteinExistence type="predicted"/>
<dbReference type="GO" id="GO:0015030">
    <property type="term" value="C:Cajal body"/>
    <property type="evidence" value="ECO:0000318"/>
    <property type="project" value="GO_Central"/>
</dbReference>
<dbReference type="PANTHER" id="PTHR15197:SF4">
    <property type="entry name" value="COILIN"/>
    <property type="match status" value="1"/>
</dbReference>
<evidence type="ECO:0008006" key="6">
    <source>
        <dbReference type="Google" id="ProtNLM"/>
    </source>
</evidence>
<dbReference type="EMBL" id="NBSK02000008">
    <property type="protein sequence ID" value="KAJ0192410.1"/>
    <property type="molecule type" value="Genomic_DNA"/>
</dbReference>
<dbReference type="Gramene" id="rna-gnl|WGS:NBSK|LSAT_8X152820_mrna">
    <property type="protein sequence ID" value="cds-PLY81994.1"/>
    <property type="gene ID" value="gene-LSAT_8X152820"/>
</dbReference>
<dbReference type="AlphaFoldDB" id="A0A9R1URJ1"/>
<dbReference type="OrthoDB" id="74813at2759"/>
<feature type="compositionally biased region" description="Basic and acidic residues" evidence="1">
    <location>
        <begin position="331"/>
        <end position="368"/>
    </location>
</feature>
<evidence type="ECO:0000259" key="2">
    <source>
        <dbReference type="Pfam" id="PF15862"/>
    </source>
</evidence>
<evidence type="ECO:0000313" key="4">
    <source>
        <dbReference type="EMBL" id="KAJ0192410.1"/>
    </source>
</evidence>
<dbReference type="GO" id="GO:0000387">
    <property type="term" value="P:spliceosomal snRNP assembly"/>
    <property type="evidence" value="ECO:0000318"/>
    <property type="project" value="GO_Central"/>
</dbReference>
<feature type="region of interest" description="Disordered" evidence="1">
    <location>
        <begin position="134"/>
        <end position="203"/>
    </location>
</feature>
<feature type="compositionally biased region" description="Basic and acidic residues" evidence="1">
    <location>
        <begin position="248"/>
        <end position="284"/>
    </location>
</feature>
<feature type="compositionally biased region" description="Acidic residues" evidence="1">
    <location>
        <begin position="142"/>
        <end position="155"/>
    </location>
</feature>
<sequence length="650" mass="73821">METQSLRLRLVFEDRSVLSETQRSYGMNQSWLLIEPQQHPKISDVCNHLLHIFNLRRSCPNGILLYMEDFVLPPSESTRILKDKEIICVKRKEMALAEAIEGANAGNLLDYPEVNRKQPVNNGMLLLANEEFDKETGGYQSESEDAEDEKLEDEPSPIQTASKKRKASKTSRSSSKKKKHRSMMDGVEDEVVTEDNNINNDKFCPMKIIKPSKEKGSVETILVEVKSPPKVKRKKKHRVASGDEGEVRDEICNIDDDKIITKKKIKPNEELKKEDDEISDEKVKSSRRTKRSEEHQEDNVQGIEQASTSPDEAKKGPSRSARRKKAKRQWKRELNKISQKPDTDTHLEGTNDHPKGHEKNLIEEEKRKCNGNTDAQLVACVVKPGHIRFEPLDEDEDGREIEVADVAFEWNGITSKKKGQKWGLEKYSASRKIESQTSSKEESSPILNVDTVVDLNDFENLPLCTSPKEGDVIAYRLVELSSSWTPELSSYRVGKVSHFDSNNIVLNPVAEYPILFDKMDEEGPDNYSLYKEDGSLEIDFTGLVDVRSVKQMQSNGVGQSQTVTQGDGVNLISKDPSPVCEVKRKKEGNNDKTWSEVMEALNKKKSELVMEANEEMKKKKDSEWNRWSYRALRGSALGPTMALLRSNNNI</sequence>